<dbReference type="Proteomes" id="UP000326837">
    <property type="component" value="Chromosome"/>
</dbReference>
<dbReference type="EMBL" id="AP021861">
    <property type="protein sequence ID" value="BBO32310.1"/>
    <property type="molecule type" value="Genomic_DNA"/>
</dbReference>
<name>A0A5K7X6U4_9BACT</name>
<dbReference type="InterPro" id="IPR011042">
    <property type="entry name" value="6-blade_b-propeller_TolB-like"/>
</dbReference>
<keyword evidence="2" id="KW-1185">Reference proteome</keyword>
<evidence type="ECO:0000313" key="2">
    <source>
        <dbReference type="Proteomes" id="UP000326837"/>
    </source>
</evidence>
<accession>A0A5K7X6U4</accession>
<proteinExistence type="predicted"/>
<evidence type="ECO:0000313" key="1">
    <source>
        <dbReference type="EMBL" id="BBO32310.1"/>
    </source>
</evidence>
<sequence length="458" mass="51392">MTSRLLRLTPAILLVVVAILQGPITAAGEVPAAAKVLADRTIRNLRPVPLVSPNGRYVAFVNRGYVCVADVEAGTSRRLVEVPCIWTHVFAKETSEGGSPDSLVRTLNRERYKELESSVKDEIGEFAWTVDSSAIVFSVHSHDAVKATTQVHIWRAPLEGEAKVIASNERSLTSRRGPGGVLTRDGRFLVGNFGRERAFIWDVTANKPRATPFNYLAPSSTSGRWIGVEKDTRQLVVVDDDFEIIRRYEEILPENQFGFDMIWSPDERFVLWRQQVGFDYYSNWVGCRYDLETRERNIFTGDYMGEKLAFTGNRGEFVRVGAAGVQGNDSGLKLTEQYVGIVPDGRLHLQRFWYQRSDPSDMVSDVRIASMSNVIWSPDLQLFTIGLPRQEGPHGEIIHLADRHRHLWKLPGDDTGRYVSPCHVAGFALDGKAIIAYDETRLFSLPVAAIQSSENKVR</sequence>
<organism evidence="1 2">
    <name type="scientific">Lacipirellula parvula</name>
    <dbReference type="NCBI Taxonomy" id="2650471"/>
    <lineage>
        <taxon>Bacteria</taxon>
        <taxon>Pseudomonadati</taxon>
        <taxon>Planctomycetota</taxon>
        <taxon>Planctomycetia</taxon>
        <taxon>Pirellulales</taxon>
        <taxon>Lacipirellulaceae</taxon>
        <taxon>Lacipirellula</taxon>
    </lineage>
</organism>
<dbReference type="KEGG" id="lpav:PLANPX_1922"/>
<reference evidence="2" key="1">
    <citation type="submission" date="2019-10" db="EMBL/GenBank/DDBJ databases">
        <title>Lacipirellula parvula gen. nov., sp. nov., representing a lineage of planctomycetes widespread in freshwater anoxic habitats, and description of the family Lacipirellulaceae.</title>
        <authorList>
            <person name="Dedysh S.N."/>
            <person name="Kulichevskaya I.S."/>
            <person name="Beletsky A.V."/>
            <person name="Rakitin A.L."/>
            <person name="Mardanov A.V."/>
            <person name="Ivanova A.A."/>
            <person name="Saltykova V.X."/>
            <person name="Rijpstra W.I.C."/>
            <person name="Sinninghe Damste J.S."/>
            <person name="Ravin N.V."/>
        </authorList>
    </citation>
    <scope>NUCLEOTIDE SEQUENCE [LARGE SCALE GENOMIC DNA]</scope>
    <source>
        <strain evidence="2">PX69</strain>
    </source>
</reference>
<gene>
    <name evidence="1" type="ORF">PLANPX_1922</name>
</gene>
<dbReference type="RefSeq" id="WP_152098297.1">
    <property type="nucleotide sequence ID" value="NZ_AP021861.1"/>
</dbReference>
<dbReference type="AlphaFoldDB" id="A0A5K7X6U4"/>
<protein>
    <submittedName>
        <fullName evidence="1">Uncharacterized protein</fullName>
    </submittedName>
</protein>
<dbReference type="SUPFAM" id="SSF82171">
    <property type="entry name" value="DPP6 N-terminal domain-like"/>
    <property type="match status" value="1"/>
</dbReference>
<dbReference type="Gene3D" id="2.120.10.30">
    <property type="entry name" value="TolB, C-terminal domain"/>
    <property type="match status" value="1"/>
</dbReference>